<gene>
    <name evidence="2" type="ORF">CVM52_23110</name>
</gene>
<evidence type="ECO:0000256" key="1">
    <source>
        <dbReference type="SAM" id="SignalP"/>
    </source>
</evidence>
<keyword evidence="1" id="KW-0732">Signal</keyword>
<dbReference type="EMBL" id="PGTB01000206">
    <property type="protein sequence ID" value="PJE34284.1"/>
    <property type="molecule type" value="Genomic_DNA"/>
</dbReference>
<proteinExistence type="predicted"/>
<evidence type="ECO:0000313" key="3">
    <source>
        <dbReference type="Proteomes" id="UP000231553"/>
    </source>
</evidence>
<dbReference type="AlphaFoldDB" id="A0A2M8IUR3"/>
<organism evidence="2 3">
    <name type="scientific">Pseudooceanicola lipolyticus</name>
    <dbReference type="NCBI Taxonomy" id="2029104"/>
    <lineage>
        <taxon>Bacteria</taxon>
        <taxon>Pseudomonadati</taxon>
        <taxon>Pseudomonadota</taxon>
        <taxon>Alphaproteobacteria</taxon>
        <taxon>Rhodobacterales</taxon>
        <taxon>Paracoccaceae</taxon>
        <taxon>Pseudooceanicola</taxon>
    </lineage>
</organism>
<keyword evidence="3" id="KW-1185">Reference proteome</keyword>
<sequence>MKSLIVSAVLILMVAMRPAVAQQAGQDVVWVQIEAHPSLRVAQDRARLYSGNLDDVNGFALGGNWYGIVLGPYTRTDAERVLQVYRSERQVPQDSFIAYTRNFGRQFWPVGADALNAAAVAAPLPGTQP</sequence>
<feature type="signal peptide" evidence="1">
    <location>
        <begin position="1"/>
        <end position="21"/>
    </location>
</feature>
<accession>A0A2M8IUR3</accession>
<dbReference type="Proteomes" id="UP000231553">
    <property type="component" value="Unassembled WGS sequence"/>
</dbReference>
<feature type="non-terminal residue" evidence="2">
    <location>
        <position position="129"/>
    </location>
</feature>
<name>A0A2M8IUR3_9RHOB</name>
<reference evidence="2 3" key="1">
    <citation type="journal article" date="2018" name="Int. J. Syst. Evol. Microbiol.">
        <title>Pseudooceanicola lipolyticus sp. nov., a marine alphaproteobacterium, reclassification of Oceanicola flagellatus as Pseudooceanicola flagellatus comb. nov. and emended description of the genus Pseudooceanicola.</title>
        <authorList>
            <person name="Huang M.-M."/>
            <person name="Guo L.-L."/>
            <person name="Wu Y.-H."/>
            <person name="Lai Q.-L."/>
            <person name="Shao Z.-Z."/>
            <person name="Wang C.-S."/>
            <person name="Wu M."/>
            <person name="Xu X.-W."/>
        </authorList>
    </citation>
    <scope>NUCLEOTIDE SEQUENCE [LARGE SCALE GENOMIC DNA]</scope>
    <source>
        <strain evidence="2 3">157</strain>
    </source>
</reference>
<evidence type="ECO:0000313" key="2">
    <source>
        <dbReference type="EMBL" id="PJE34284.1"/>
    </source>
</evidence>
<feature type="chain" id="PRO_5014941721" evidence="1">
    <location>
        <begin position="22"/>
        <end position="129"/>
    </location>
</feature>
<protein>
    <submittedName>
        <fullName evidence="2">Peptidoglycan-binding protein</fullName>
    </submittedName>
</protein>
<comment type="caution">
    <text evidence="2">The sequence shown here is derived from an EMBL/GenBank/DDBJ whole genome shotgun (WGS) entry which is preliminary data.</text>
</comment>